<dbReference type="Proteomes" id="UP000224634">
    <property type="component" value="Unassembled WGS sequence"/>
</dbReference>
<evidence type="ECO:0000313" key="3">
    <source>
        <dbReference type="EMBL" id="PGH20393.1"/>
    </source>
</evidence>
<dbReference type="OrthoDB" id="9995210at2759"/>
<dbReference type="AlphaFoldDB" id="A0A2B7YH97"/>
<keyword evidence="1" id="KW-0040">ANK repeat</keyword>
<proteinExistence type="predicted"/>
<accession>A0A2B7YH97</accession>
<evidence type="ECO:0000256" key="1">
    <source>
        <dbReference type="PROSITE-ProRule" id="PRU00023"/>
    </source>
</evidence>
<feature type="compositionally biased region" description="Acidic residues" evidence="2">
    <location>
        <begin position="163"/>
        <end position="172"/>
    </location>
</feature>
<dbReference type="SUPFAM" id="SSF48403">
    <property type="entry name" value="Ankyrin repeat"/>
    <property type="match status" value="1"/>
</dbReference>
<keyword evidence="4" id="KW-1185">Reference proteome</keyword>
<feature type="repeat" description="ANK" evidence="1">
    <location>
        <begin position="86"/>
        <end position="125"/>
    </location>
</feature>
<organism evidence="3 4">
    <name type="scientific">Polytolypa hystricis (strain UAMH7299)</name>
    <dbReference type="NCBI Taxonomy" id="1447883"/>
    <lineage>
        <taxon>Eukaryota</taxon>
        <taxon>Fungi</taxon>
        <taxon>Dikarya</taxon>
        <taxon>Ascomycota</taxon>
        <taxon>Pezizomycotina</taxon>
        <taxon>Eurotiomycetes</taxon>
        <taxon>Eurotiomycetidae</taxon>
        <taxon>Onygenales</taxon>
        <taxon>Onygenales incertae sedis</taxon>
        <taxon>Polytolypa</taxon>
    </lineage>
</organism>
<dbReference type="PROSITE" id="PS50297">
    <property type="entry name" value="ANK_REP_REGION"/>
    <property type="match status" value="1"/>
</dbReference>
<dbReference type="SMART" id="SM00248">
    <property type="entry name" value="ANK"/>
    <property type="match status" value="2"/>
</dbReference>
<dbReference type="PROSITE" id="PS50088">
    <property type="entry name" value="ANK_REPEAT"/>
    <property type="match status" value="1"/>
</dbReference>
<protein>
    <submittedName>
        <fullName evidence="3">Uncharacterized protein</fullName>
    </submittedName>
</protein>
<name>A0A2B7YH97_POLH7</name>
<dbReference type="InterPro" id="IPR002110">
    <property type="entry name" value="Ankyrin_rpt"/>
</dbReference>
<gene>
    <name evidence="3" type="ORF">AJ80_03538</name>
</gene>
<sequence>MSDDEGASPRERVVEGCRRDQVHLLEEVMHDMESKSNEEVAEFFNGVTDPMGNHALHICAMYGSYDAMDYLFDIEFFECDPLTRIDKDTPLHLAVRYANEREIHLGLAMVKMMLEAGCDPRVRNKHGQKPIDLTIPQYKDVKVELQKAEYTLNEGFRELSVHDDDDDDDEGSASDSQSETNKRV</sequence>
<evidence type="ECO:0000313" key="4">
    <source>
        <dbReference type="Proteomes" id="UP000224634"/>
    </source>
</evidence>
<reference evidence="3 4" key="1">
    <citation type="submission" date="2017-10" db="EMBL/GenBank/DDBJ databases">
        <title>Comparative genomics in systemic dimorphic fungi from Ajellomycetaceae.</title>
        <authorList>
            <person name="Munoz J.F."/>
            <person name="Mcewen J.G."/>
            <person name="Clay O.K."/>
            <person name="Cuomo C.A."/>
        </authorList>
    </citation>
    <scope>NUCLEOTIDE SEQUENCE [LARGE SCALE GENOMIC DNA]</scope>
    <source>
        <strain evidence="3 4">UAMH7299</strain>
    </source>
</reference>
<dbReference type="EMBL" id="PDNA01000040">
    <property type="protein sequence ID" value="PGH20393.1"/>
    <property type="molecule type" value="Genomic_DNA"/>
</dbReference>
<dbReference type="InterPro" id="IPR036770">
    <property type="entry name" value="Ankyrin_rpt-contain_sf"/>
</dbReference>
<feature type="region of interest" description="Disordered" evidence="2">
    <location>
        <begin position="156"/>
        <end position="184"/>
    </location>
</feature>
<dbReference type="Gene3D" id="1.25.40.20">
    <property type="entry name" value="Ankyrin repeat-containing domain"/>
    <property type="match status" value="1"/>
</dbReference>
<feature type="compositionally biased region" description="Polar residues" evidence="2">
    <location>
        <begin position="173"/>
        <end position="184"/>
    </location>
</feature>
<dbReference type="Pfam" id="PF12796">
    <property type="entry name" value="Ank_2"/>
    <property type="match status" value="1"/>
</dbReference>
<dbReference type="STRING" id="1447883.A0A2B7YH97"/>
<evidence type="ECO:0000256" key="2">
    <source>
        <dbReference type="SAM" id="MobiDB-lite"/>
    </source>
</evidence>
<comment type="caution">
    <text evidence="3">The sequence shown here is derived from an EMBL/GenBank/DDBJ whole genome shotgun (WGS) entry which is preliminary data.</text>
</comment>